<gene>
    <name evidence="2" type="ORF">Sviol_00210</name>
</gene>
<evidence type="ECO:0000313" key="3">
    <source>
        <dbReference type="Proteomes" id="UP001050808"/>
    </source>
</evidence>
<feature type="compositionally biased region" description="Gly residues" evidence="1">
    <location>
        <begin position="17"/>
        <end position="29"/>
    </location>
</feature>
<comment type="caution">
    <text evidence="2">The sequence shown here is derived from an EMBL/GenBank/DDBJ whole genome shotgun (WGS) entry which is preliminary data.</text>
</comment>
<feature type="compositionally biased region" description="Basic and acidic residues" evidence="1">
    <location>
        <begin position="45"/>
        <end position="54"/>
    </location>
</feature>
<evidence type="ECO:0000256" key="1">
    <source>
        <dbReference type="SAM" id="MobiDB-lite"/>
    </source>
</evidence>
<sequence length="103" mass="10782">MKGSLLSARHSGVVVPGTGGSGGTQGTLGSGIRDPVRDGDEDGETDQRRQEREAVSVAGAVRELDALVGSVQGMRDVAELVDPRVVEDRVREAAVIPVAVEYR</sequence>
<accession>A0ABQ3QEA2</accession>
<organism evidence="2 3">
    <name type="scientific">Streptomyces violascens</name>
    <dbReference type="NCBI Taxonomy" id="67381"/>
    <lineage>
        <taxon>Bacteria</taxon>
        <taxon>Bacillati</taxon>
        <taxon>Actinomycetota</taxon>
        <taxon>Actinomycetes</taxon>
        <taxon>Kitasatosporales</taxon>
        <taxon>Streptomycetaceae</taxon>
        <taxon>Streptomyces</taxon>
    </lineage>
</organism>
<proteinExistence type="predicted"/>
<keyword evidence="3" id="KW-1185">Reference proteome</keyword>
<reference evidence="2" key="1">
    <citation type="submission" date="2024-05" db="EMBL/GenBank/DDBJ databases">
        <title>Whole genome shotgun sequence of Streptomyces violascens NBRC 12920.</title>
        <authorList>
            <person name="Komaki H."/>
            <person name="Tamura T."/>
        </authorList>
    </citation>
    <scope>NUCLEOTIDE SEQUENCE</scope>
    <source>
        <strain evidence="2">NBRC 12920</strain>
    </source>
</reference>
<dbReference type="EMBL" id="BNDY01000001">
    <property type="protein sequence ID" value="GHI35613.1"/>
    <property type="molecule type" value="Genomic_DNA"/>
</dbReference>
<evidence type="ECO:0000313" key="2">
    <source>
        <dbReference type="EMBL" id="GHI35613.1"/>
    </source>
</evidence>
<feature type="region of interest" description="Disordered" evidence="1">
    <location>
        <begin position="1"/>
        <end position="55"/>
    </location>
</feature>
<protein>
    <submittedName>
        <fullName evidence="2">Uncharacterized protein</fullName>
    </submittedName>
</protein>
<name>A0ABQ3QEA2_9ACTN</name>
<dbReference type="Proteomes" id="UP001050808">
    <property type="component" value="Unassembled WGS sequence"/>
</dbReference>